<dbReference type="KEGG" id="scas:SACC_08820"/>
<accession>A0AAQ4CPY4</accession>
<evidence type="ECO:0000256" key="2">
    <source>
        <dbReference type="ARBA" id="ARBA00004950"/>
    </source>
</evidence>
<dbReference type="Pfam" id="PF00890">
    <property type="entry name" value="FAD_binding_2"/>
    <property type="match status" value="1"/>
</dbReference>
<name>A0AAQ4CPY4_9CREN</name>
<dbReference type="GeneID" id="68865624"/>
<keyword evidence="8" id="KW-0560">Oxidoreductase</keyword>
<evidence type="ECO:0000256" key="7">
    <source>
        <dbReference type="ARBA" id="ARBA00022827"/>
    </source>
</evidence>
<feature type="domain" description="Fumarate reductase/succinate dehydrogenase flavoprotein-like C-terminal" evidence="11">
    <location>
        <begin position="429"/>
        <end position="461"/>
    </location>
</feature>
<gene>
    <name evidence="12" type="ORF">SACC_08820</name>
</gene>
<dbReference type="GO" id="GO:0008734">
    <property type="term" value="F:L-aspartate oxidase activity"/>
    <property type="evidence" value="ECO:0007669"/>
    <property type="project" value="UniProtKB-EC"/>
</dbReference>
<evidence type="ECO:0000256" key="6">
    <source>
        <dbReference type="ARBA" id="ARBA00022642"/>
    </source>
</evidence>
<dbReference type="GO" id="GO:0009435">
    <property type="term" value="P:NAD+ biosynthetic process"/>
    <property type="evidence" value="ECO:0007669"/>
    <property type="project" value="InterPro"/>
</dbReference>
<evidence type="ECO:0000313" key="13">
    <source>
        <dbReference type="Proteomes" id="UP001319921"/>
    </source>
</evidence>
<evidence type="ECO:0000256" key="8">
    <source>
        <dbReference type="ARBA" id="ARBA00023002"/>
    </source>
</evidence>
<comment type="cofactor">
    <cofactor evidence="1">
        <name>FAD</name>
        <dbReference type="ChEBI" id="CHEBI:57692"/>
    </cofactor>
</comment>
<dbReference type="RefSeq" id="WP_229571832.1">
    <property type="nucleotide sequence ID" value="NZ_AP025226.1"/>
</dbReference>
<evidence type="ECO:0000313" key="12">
    <source>
        <dbReference type="EMBL" id="BDB97865.1"/>
    </source>
</evidence>
<dbReference type="Pfam" id="PF02910">
    <property type="entry name" value="Succ_DH_flav_C"/>
    <property type="match status" value="1"/>
</dbReference>
<comment type="pathway">
    <text evidence="2">Cofactor biosynthesis; NAD(+) biosynthesis; iminoaspartate from L-aspartate (oxidase route): step 1/1.</text>
</comment>
<evidence type="ECO:0000256" key="3">
    <source>
        <dbReference type="ARBA" id="ARBA00008562"/>
    </source>
</evidence>
<evidence type="ECO:0000259" key="11">
    <source>
        <dbReference type="Pfam" id="PF02910"/>
    </source>
</evidence>
<evidence type="ECO:0000256" key="4">
    <source>
        <dbReference type="ARBA" id="ARBA00012173"/>
    </source>
</evidence>
<dbReference type="Gene3D" id="3.50.50.60">
    <property type="entry name" value="FAD/NAD(P)-binding domain"/>
    <property type="match status" value="1"/>
</dbReference>
<dbReference type="InterPro" id="IPR005288">
    <property type="entry name" value="NadB"/>
</dbReference>
<keyword evidence="7" id="KW-0274">FAD</keyword>
<evidence type="ECO:0000256" key="5">
    <source>
        <dbReference type="ARBA" id="ARBA00022630"/>
    </source>
</evidence>
<reference evidence="12 13" key="1">
    <citation type="journal article" date="2022" name="Microbiol. Resour. Announc.">
        <title>Complete Genome Sequence of the Hyperthermophilic and Acidophilic Archaeon Saccharolobus caldissimus Strain HS-3T.</title>
        <authorList>
            <person name="Sakai H.D."/>
            <person name="Kurosawa N."/>
        </authorList>
    </citation>
    <scope>NUCLEOTIDE SEQUENCE [LARGE SCALE GENOMIC DNA]</scope>
    <source>
        <strain evidence="12 13">JCM32116</strain>
    </source>
</reference>
<dbReference type="InterPro" id="IPR015939">
    <property type="entry name" value="Fum_Rdtase/Succ_DH_flav-like_C"/>
</dbReference>
<evidence type="ECO:0000256" key="9">
    <source>
        <dbReference type="ARBA" id="ARBA00030386"/>
    </source>
</evidence>
<protein>
    <recommendedName>
        <fullName evidence="4">L-aspartate oxidase</fullName>
        <ecNumber evidence="4">1.4.3.16</ecNumber>
    </recommendedName>
    <alternativeName>
        <fullName evidence="9">Quinolinate synthase B</fullName>
    </alternativeName>
</protein>
<dbReference type="SUPFAM" id="SSF51905">
    <property type="entry name" value="FAD/NAD(P)-binding domain"/>
    <property type="match status" value="1"/>
</dbReference>
<dbReference type="PRINTS" id="PR00368">
    <property type="entry name" value="FADPNR"/>
</dbReference>
<dbReference type="SUPFAM" id="SSF46977">
    <property type="entry name" value="Succinate dehydrogenase/fumarate reductase flavoprotein C-terminal domain"/>
    <property type="match status" value="1"/>
</dbReference>
<dbReference type="Proteomes" id="UP001319921">
    <property type="component" value="Chromosome"/>
</dbReference>
<dbReference type="InterPro" id="IPR037099">
    <property type="entry name" value="Fum_R/Succ_DH_flav-like_C_sf"/>
</dbReference>
<keyword evidence="13" id="KW-1185">Reference proteome</keyword>
<proteinExistence type="inferred from homology"/>
<sequence>MIYVIGSGIAGLSAAISLHKAGYKVTVISKKIIGGGSTYWAKGGIAVALDGNDSPEIHAKDTISVGDGMCDIKAVNYVTTEIRYAVETLEEWGFKFDEDLRLEGGHSRRRVLHKTDETGREIFNFMYKLALKEGINFTEDRLIALKVKDDEIKGFITEKRGEISNSDRIILATGGYGYLFKFTSNPETNTGDGLAIGFRAGALLSDMEFIQFHPTITKFGSEYFLLTETLRGEGAILINDKGERFAFKYDERGELAPRDILARAIYNEYLSGRTVFMDLTKIEDFDKKFPVLNNYLKKYNVRKNRVIVYPGAHFTIGGLRVNLKGETNIRWLYAIGEVSDTGLHGANRLASNSLAESLVFGINIQRYIDKWEGLNVDDGILNYVTLKDGEKLSINDIKELNWEYLGIVRNKEGLEKLVQIYESANTKEDNAILVSLLSAKAALLRNESRGAHYRADFPIKNKELEGKRIYFKVKKSD</sequence>
<dbReference type="PANTHER" id="PTHR42716">
    <property type="entry name" value="L-ASPARTATE OXIDASE"/>
    <property type="match status" value="1"/>
</dbReference>
<dbReference type="PANTHER" id="PTHR42716:SF2">
    <property type="entry name" value="L-ASPARTATE OXIDASE, CHLOROPLASTIC"/>
    <property type="match status" value="1"/>
</dbReference>
<dbReference type="InterPro" id="IPR036188">
    <property type="entry name" value="FAD/NAD-bd_sf"/>
</dbReference>
<dbReference type="SUPFAM" id="SSF56425">
    <property type="entry name" value="Succinate dehydrogenase/fumarate reductase flavoprotein, catalytic domain"/>
    <property type="match status" value="1"/>
</dbReference>
<comment type="similarity">
    <text evidence="3">Belongs to the FAD-dependent oxidoreductase 2 family. NadB subfamily.</text>
</comment>
<dbReference type="AlphaFoldDB" id="A0AAQ4CPY4"/>
<organism evidence="12 13">
    <name type="scientific">Saccharolobus caldissimus</name>
    <dbReference type="NCBI Taxonomy" id="1702097"/>
    <lineage>
        <taxon>Archaea</taxon>
        <taxon>Thermoproteota</taxon>
        <taxon>Thermoprotei</taxon>
        <taxon>Sulfolobales</taxon>
        <taxon>Sulfolobaceae</taxon>
        <taxon>Saccharolobus</taxon>
    </lineage>
</organism>
<dbReference type="Gene3D" id="3.90.700.10">
    <property type="entry name" value="Succinate dehydrogenase/fumarate reductase flavoprotein, catalytic domain"/>
    <property type="match status" value="1"/>
</dbReference>
<dbReference type="InterPro" id="IPR003953">
    <property type="entry name" value="FAD-dep_OxRdtase_2_FAD-bd"/>
</dbReference>
<keyword evidence="6" id="KW-0662">Pyridine nucleotide biosynthesis</keyword>
<evidence type="ECO:0000259" key="10">
    <source>
        <dbReference type="Pfam" id="PF00890"/>
    </source>
</evidence>
<dbReference type="EMBL" id="AP025226">
    <property type="protein sequence ID" value="BDB97865.1"/>
    <property type="molecule type" value="Genomic_DNA"/>
</dbReference>
<dbReference type="Gene3D" id="1.20.58.100">
    <property type="entry name" value="Fumarate reductase/succinate dehydrogenase flavoprotein-like, C-terminal domain"/>
    <property type="match status" value="1"/>
</dbReference>
<keyword evidence="5" id="KW-0285">Flavoprotein</keyword>
<feature type="domain" description="FAD-dependent oxidoreductase 2 FAD-binding" evidence="10">
    <location>
        <begin position="4"/>
        <end position="354"/>
    </location>
</feature>
<dbReference type="EC" id="1.4.3.16" evidence="4"/>
<evidence type="ECO:0000256" key="1">
    <source>
        <dbReference type="ARBA" id="ARBA00001974"/>
    </source>
</evidence>
<dbReference type="InterPro" id="IPR027477">
    <property type="entry name" value="Succ_DH/fumarate_Rdtase_cat_sf"/>
</dbReference>